<reference evidence="2 3" key="1">
    <citation type="submission" date="2018-02" db="EMBL/GenBank/DDBJ databases">
        <title>The genomes of Aspergillus section Nigri reveals drivers in fungal speciation.</title>
        <authorList>
            <consortium name="DOE Joint Genome Institute"/>
            <person name="Vesth T.C."/>
            <person name="Nybo J."/>
            <person name="Theobald S."/>
            <person name="Brandl J."/>
            <person name="Frisvad J.C."/>
            <person name="Nielsen K.F."/>
            <person name="Lyhne E.K."/>
            <person name="Kogle M.E."/>
            <person name="Kuo A."/>
            <person name="Riley R."/>
            <person name="Clum A."/>
            <person name="Nolan M."/>
            <person name="Lipzen A."/>
            <person name="Salamov A."/>
            <person name="Henrissat B."/>
            <person name="Wiebenga A."/>
            <person name="De vries R.P."/>
            <person name="Grigoriev I.V."/>
            <person name="Mortensen U.H."/>
            <person name="Andersen M.R."/>
            <person name="Baker S.E."/>
        </authorList>
    </citation>
    <scope>NUCLEOTIDE SEQUENCE [LARGE SCALE GENOMIC DNA]</scope>
    <source>
        <strain evidence="2 3">CBS 121593</strain>
    </source>
</reference>
<evidence type="ECO:0000256" key="1">
    <source>
        <dbReference type="SAM" id="MobiDB-lite"/>
    </source>
</evidence>
<dbReference type="AlphaFoldDB" id="A0A395H6N3"/>
<evidence type="ECO:0000313" key="2">
    <source>
        <dbReference type="EMBL" id="RAL03591.1"/>
    </source>
</evidence>
<accession>A0A395H6N3</accession>
<feature type="region of interest" description="Disordered" evidence="1">
    <location>
        <begin position="32"/>
        <end position="51"/>
    </location>
</feature>
<feature type="compositionally biased region" description="Basic residues" evidence="1">
    <location>
        <begin position="67"/>
        <end position="84"/>
    </location>
</feature>
<dbReference type="Proteomes" id="UP000249402">
    <property type="component" value="Unassembled WGS sequence"/>
</dbReference>
<name>A0A395H6N3_9EURO</name>
<dbReference type="RefSeq" id="XP_025577918.1">
    <property type="nucleotide sequence ID" value="XM_025720802.1"/>
</dbReference>
<keyword evidence="3" id="KW-1185">Reference proteome</keyword>
<evidence type="ECO:0000313" key="3">
    <source>
        <dbReference type="Proteomes" id="UP000249402"/>
    </source>
</evidence>
<dbReference type="EMBL" id="KZ824427">
    <property type="protein sequence ID" value="RAL03591.1"/>
    <property type="molecule type" value="Genomic_DNA"/>
</dbReference>
<proteinExistence type="predicted"/>
<gene>
    <name evidence="2" type="ORF">BO80DRAFT_432822</name>
</gene>
<sequence length="243" mass="27959">MAQRPACLPALPYHLCLPVCLTLIASFDHHHHHHHHHQQQQQQQPWRRSNPDRGVIHARQTEQPAKGCRRRAAGSKTKKTKKTCSHNNSDIIDTTHTRIGRTGGRDTQLFTKDKYPPYLLLFSQFQVPPITDPDAISSLCTSKVLRYYLHQPHYFVYASQYFKIRFGKNETDERQSTLYPYVPVAFFPHMCKAEDMREAPKEVLTQLGIGGDVRVVVWGVWANASELGGGKIHRPPMRPRQPQ</sequence>
<dbReference type="VEuPathDB" id="FungiDB:BO80DRAFT_432822"/>
<protein>
    <submittedName>
        <fullName evidence="2">Uncharacterized protein</fullName>
    </submittedName>
</protein>
<feature type="region of interest" description="Disordered" evidence="1">
    <location>
        <begin position="58"/>
        <end position="89"/>
    </location>
</feature>
<dbReference type="GeneID" id="37225667"/>
<organism evidence="2 3">
    <name type="scientific">Aspergillus ibericus CBS 121593</name>
    <dbReference type="NCBI Taxonomy" id="1448316"/>
    <lineage>
        <taxon>Eukaryota</taxon>
        <taxon>Fungi</taxon>
        <taxon>Dikarya</taxon>
        <taxon>Ascomycota</taxon>
        <taxon>Pezizomycotina</taxon>
        <taxon>Eurotiomycetes</taxon>
        <taxon>Eurotiomycetidae</taxon>
        <taxon>Eurotiales</taxon>
        <taxon>Aspergillaceae</taxon>
        <taxon>Aspergillus</taxon>
        <taxon>Aspergillus subgen. Circumdati</taxon>
    </lineage>
</organism>